<reference evidence="4 5" key="1">
    <citation type="submission" date="2019-08" db="EMBL/GenBank/DDBJ databases">
        <title>Selenomonas sp. mPRGC5 and Selenomonas sp. mPRGC8 isolated from ruminal fluid of dairy goat (Capra hircus).</title>
        <authorList>
            <person name="Poothong S."/>
            <person name="Nuengjamnong C."/>
            <person name="Tanasupawat S."/>
        </authorList>
    </citation>
    <scope>NUCLEOTIDE SEQUENCE [LARGE SCALE GENOMIC DNA]</scope>
    <source>
        <strain evidence="5">mPRGC8</strain>
    </source>
</reference>
<dbReference type="Pfam" id="PF01467">
    <property type="entry name" value="CTP_transf_like"/>
    <property type="match status" value="1"/>
</dbReference>
<dbReference type="EMBL" id="VTOZ01000020">
    <property type="protein sequence ID" value="TYZ27956.1"/>
    <property type="molecule type" value="Genomic_DNA"/>
</dbReference>
<keyword evidence="1 4" id="KW-0808">Transferase</keyword>
<dbReference type="PANTHER" id="PTHR43793:SF1">
    <property type="entry name" value="FAD SYNTHASE"/>
    <property type="match status" value="1"/>
</dbReference>
<dbReference type="PANTHER" id="PTHR43793">
    <property type="entry name" value="FAD SYNTHASE"/>
    <property type="match status" value="1"/>
</dbReference>
<feature type="domain" description="Cytidyltransferase-like" evidence="3">
    <location>
        <begin position="21"/>
        <end position="147"/>
    </location>
</feature>
<keyword evidence="5" id="KW-1185">Reference proteome</keyword>
<dbReference type="SUPFAM" id="SSF52374">
    <property type="entry name" value="Nucleotidylyl transferase"/>
    <property type="match status" value="1"/>
</dbReference>
<keyword evidence="2 4" id="KW-0548">Nucleotidyltransferase</keyword>
<dbReference type="InterPro" id="IPR050385">
    <property type="entry name" value="Archaeal_FAD_synthase"/>
</dbReference>
<dbReference type="NCBIfam" id="TIGR00125">
    <property type="entry name" value="cyt_tran_rel"/>
    <property type="match status" value="1"/>
</dbReference>
<comment type="caution">
    <text evidence="4">The sequence shown here is derived from an EMBL/GenBank/DDBJ whole genome shotgun (WGS) entry which is preliminary data.</text>
</comment>
<dbReference type="AlphaFoldDB" id="A0A5D6WIU1"/>
<protein>
    <submittedName>
        <fullName evidence="4">Adenylyltransferase/cytidyltransferase family protein</fullName>
    </submittedName>
</protein>
<dbReference type="Gene3D" id="3.40.50.620">
    <property type="entry name" value="HUPs"/>
    <property type="match status" value="1"/>
</dbReference>
<name>A0A5D6WIU1_9FIRM</name>
<evidence type="ECO:0000259" key="3">
    <source>
        <dbReference type="Pfam" id="PF01467"/>
    </source>
</evidence>
<dbReference type="GO" id="GO:0016779">
    <property type="term" value="F:nucleotidyltransferase activity"/>
    <property type="evidence" value="ECO:0007669"/>
    <property type="project" value="UniProtKB-KW"/>
</dbReference>
<dbReference type="InterPro" id="IPR004821">
    <property type="entry name" value="Cyt_trans-like"/>
</dbReference>
<gene>
    <name evidence="4" type="ORF">FZ041_09760</name>
</gene>
<sequence>MVANAEVSLKQEKKKYHIGYVAGVFDLFHIGHLNLLRRAKEQCDYLIVGVVSDRQVREGKKVEPFVPFEERLEMVRACRYVDEAHEIPFEHPDTNMAWKLYHFDVQFSGSDYEHDSVWLKKKAWLEERGSTMVFFPYTQSTSSTKLKKLITERLI</sequence>
<evidence type="ECO:0000313" key="5">
    <source>
        <dbReference type="Proteomes" id="UP000322783"/>
    </source>
</evidence>
<proteinExistence type="predicted"/>
<dbReference type="InterPro" id="IPR014729">
    <property type="entry name" value="Rossmann-like_a/b/a_fold"/>
</dbReference>
<evidence type="ECO:0000256" key="2">
    <source>
        <dbReference type="ARBA" id="ARBA00022695"/>
    </source>
</evidence>
<evidence type="ECO:0000256" key="1">
    <source>
        <dbReference type="ARBA" id="ARBA00022679"/>
    </source>
</evidence>
<evidence type="ECO:0000313" key="4">
    <source>
        <dbReference type="EMBL" id="TYZ27956.1"/>
    </source>
</evidence>
<dbReference type="Proteomes" id="UP000322783">
    <property type="component" value="Unassembled WGS sequence"/>
</dbReference>
<organism evidence="4 5">
    <name type="scientific">Selenomonas caprae</name>
    <dbReference type="NCBI Taxonomy" id="2606905"/>
    <lineage>
        <taxon>Bacteria</taxon>
        <taxon>Bacillati</taxon>
        <taxon>Bacillota</taxon>
        <taxon>Negativicutes</taxon>
        <taxon>Selenomonadales</taxon>
        <taxon>Selenomonadaceae</taxon>
        <taxon>Selenomonas</taxon>
    </lineage>
</organism>
<accession>A0A5D6WIU1</accession>